<gene>
    <name evidence="1" type="ORF">FNA46_15835</name>
</gene>
<reference evidence="1 2" key="1">
    <citation type="submission" date="2019-07" db="EMBL/GenBank/DDBJ databases">
        <title>Ln-dependent methylotrophs.</title>
        <authorList>
            <person name="Tani A."/>
        </authorList>
    </citation>
    <scope>NUCLEOTIDE SEQUENCE [LARGE SCALE GENOMIC DNA]</scope>
    <source>
        <strain evidence="1 2">SM12</strain>
    </source>
</reference>
<evidence type="ECO:0000313" key="1">
    <source>
        <dbReference type="EMBL" id="TRL37270.1"/>
    </source>
</evidence>
<name>A0A549T613_9HYPH</name>
<dbReference type="RefSeq" id="WP_143126178.1">
    <property type="nucleotide sequence ID" value="NZ_VJMG01000046.1"/>
</dbReference>
<evidence type="ECO:0000313" key="2">
    <source>
        <dbReference type="Proteomes" id="UP000316801"/>
    </source>
</evidence>
<comment type="caution">
    <text evidence="1">The sequence shown here is derived from an EMBL/GenBank/DDBJ whole genome shotgun (WGS) entry which is preliminary data.</text>
</comment>
<proteinExistence type="predicted"/>
<keyword evidence="2" id="KW-1185">Reference proteome</keyword>
<accession>A0A549T613</accession>
<organism evidence="1 2">
    <name type="scientific">Rhizobium straminoryzae</name>
    <dbReference type="NCBI Taxonomy" id="1387186"/>
    <lineage>
        <taxon>Bacteria</taxon>
        <taxon>Pseudomonadati</taxon>
        <taxon>Pseudomonadota</taxon>
        <taxon>Alphaproteobacteria</taxon>
        <taxon>Hyphomicrobiales</taxon>
        <taxon>Rhizobiaceae</taxon>
        <taxon>Rhizobium/Agrobacterium group</taxon>
        <taxon>Rhizobium</taxon>
    </lineage>
</organism>
<dbReference type="AlphaFoldDB" id="A0A549T613"/>
<dbReference type="Proteomes" id="UP000316801">
    <property type="component" value="Unassembled WGS sequence"/>
</dbReference>
<sequence>MVSSIDTVRLWSTQTAIRVFKETEQQDTEQQSLASTLLAHYGIDSSDDGSASTSTYSLADVLTGNTTDSSSETAPKTVSADIGSESFMQGLRDKLAELKNSPATRAQAESMLKALDAGKLTVTDAEGGKSVTAWDATSKDAKPNQPATATAAEWSGFLKAHLQRDGSGKYVRNDDGSYIDKANGASAYFGMIGDKYYYLSWSTAEAPVTGATTA</sequence>
<dbReference type="EMBL" id="VJMG01000046">
    <property type="protein sequence ID" value="TRL37270.1"/>
    <property type="molecule type" value="Genomic_DNA"/>
</dbReference>
<protein>
    <submittedName>
        <fullName evidence="1">Uncharacterized protein</fullName>
    </submittedName>
</protein>